<feature type="transmembrane region" description="Helical" evidence="9">
    <location>
        <begin position="137"/>
        <end position="157"/>
    </location>
</feature>
<proteinExistence type="inferred from homology"/>
<sequence length="728" mass="78906">MVVAQPGVVRETPGVDRSLIPLPAKDAMSTRARLPSSAPTTPAPVVDGAPPGRPRLNRPVFLGSSLGIIAIVAWASLAPTAAAEAIGAAVAWVSESFGWYYIAVVTLVVAFVVIVAVSRAGSTRLGPDDSRPKFNLFTWSAMLFAAGIGIDLMFFSVSEPVTQYLAPPTGDGSTVEAARQAMVLTLFHYGLIGWALYALMGMAFGYFAYRHNLPLSIRSALHPIFGKRIHGWIGHLVDIAAVLGTIFGIATTLGIGVAQLNYGLDFMLGIPENLAVQAGLIALSVAMAAVSVLTGVEKGIRRLAELNVILSIALMLFVLIAGKTSFLMDAIVQNLGDVLNRFPAMTLETFAYDRPNAWLSSWTLFFWAWWIAWAPFVGLFLARISRGRTIREFVIGTMVVPFAFILLWISIFGNSALDIVMGGDTAFGDTAMNTPERAFYSLLAEYPGVPLTAAVATFTGLLFYVTSADSGALVMANLTSHLPDADTDGPKWLRLFWAVATGALTLVMLAVGGVPTLQSATVVMGLPFSVVLLLIMLGLFKALKVENSLAASYRSSLPGILSGRSGDTAPGRSWRQRLSRSMTYPDRDRTQRFTEEVALPALTQVRDELAAHGATAHLVEGEHSEYGIRELDLDVSMGEERDFRYAIRPVRYDTPTYAPHAAAGSQEHYFRLEVFSLEGSRGYDVLDYTPEQVIADVLDHYETHLEFLHLNRDEPGNTLVVVTDQPER</sequence>
<dbReference type="InterPro" id="IPR018093">
    <property type="entry name" value="BCCT_CS"/>
</dbReference>
<dbReference type="InterPro" id="IPR000060">
    <property type="entry name" value="BCCT_transptr"/>
</dbReference>
<feature type="transmembrane region" description="Helical" evidence="9">
    <location>
        <begin position="60"/>
        <end position="77"/>
    </location>
</feature>
<dbReference type="Proteomes" id="UP000195101">
    <property type="component" value="Unassembled WGS sequence"/>
</dbReference>
<dbReference type="GO" id="GO:0005886">
    <property type="term" value="C:plasma membrane"/>
    <property type="evidence" value="ECO:0007669"/>
    <property type="project" value="UniProtKB-SubCell"/>
</dbReference>
<evidence type="ECO:0000313" key="10">
    <source>
        <dbReference type="EMBL" id="OUE27879.1"/>
    </source>
</evidence>
<keyword evidence="6 9" id="KW-1133">Transmembrane helix</keyword>
<feature type="transmembrane region" description="Helical" evidence="9">
    <location>
        <begin position="451"/>
        <end position="474"/>
    </location>
</feature>
<gene>
    <name evidence="10" type="primary">betT</name>
    <name evidence="10" type="ORF">BFL37_00880</name>
</gene>
<evidence type="ECO:0000256" key="5">
    <source>
        <dbReference type="ARBA" id="ARBA00022692"/>
    </source>
</evidence>
<feature type="transmembrane region" description="Helical" evidence="9">
    <location>
        <begin position="393"/>
        <end position="411"/>
    </location>
</feature>
<evidence type="ECO:0000256" key="6">
    <source>
        <dbReference type="ARBA" id="ARBA00022989"/>
    </source>
</evidence>
<accession>A0A251YUN8</accession>
<dbReference type="PROSITE" id="PS01303">
    <property type="entry name" value="BCCT"/>
    <property type="match status" value="1"/>
</dbReference>
<dbReference type="NCBIfam" id="TIGR00842">
    <property type="entry name" value="bcct"/>
    <property type="match status" value="1"/>
</dbReference>
<feature type="transmembrane region" description="Helical" evidence="9">
    <location>
        <begin position="275"/>
        <end position="296"/>
    </location>
</feature>
<dbReference type="AlphaFoldDB" id="A0A251YUN8"/>
<keyword evidence="5 9" id="KW-0812">Transmembrane</keyword>
<reference evidence="10 11" key="1">
    <citation type="submission" date="2016-08" db="EMBL/GenBank/DDBJ databases">
        <title>Genome sequence of Clavibacter michiganensis spp strain CFBP8019.</title>
        <authorList>
            <person name="Thapa S.P."/>
            <person name="Coaker G."/>
            <person name="Jacques M.-A."/>
        </authorList>
    </citation>
    <scope>NUCLEOTIDE SEQUENCE [LARGE SCALE GENOMIC DNA]</scope>
    <source>
        <strain evidence="10">CFBP8019</strain>
    </source>
</reference>
<comment type="caution">
    <text evidence="10">The sequence shown here is derived from an EMBL/GenBank/DDBJ whole genome shotgun (WGS) entry which is preliminary data.</text>
</comment>
<feature type="transmembrane region" description="Helical" evidence="9">
    <location>
        <begin position="495"/>
        <end position="514"/>
    </location>
</feature>
<feature type="transmembrane region" description="Helical" evidence="9">
    <location>
        <begin position="520"/>
        <end position="540"/>
    </location>
</feature>
<dbReference type="GO" id="GO:0022857">
    <property type="term" value="F:transmembrane transporter activity"/>
    <property type="evidence" value="ECO:0007669"/>
    <property type="project" value="InterPro"/>
</dbReference>
<comment type="subcellular location">
    <subcellularLocation>
        <location evidence="1">Cell membrane</location>
        <topology evidence="1">Multi-pass membrane protein</topology>
    </subcellularLocation>
</comment>
<evidence type="ECO:0000313" key="11">
    <source>
        <dbReference type="Proteomes" id="UP000195101"/>
    </source>
</evidence>
<protein>
    <submittedName>
        <fullName evidence="10">High-affinity choline transport protein</fullName>
    </submittedName>
</protein>
<comment type="similarity">
    <text evidence="2">Belongs to the BCCT transporter (TC 2.A.15) family.</text>
</comment>
<keyword evidence="11" id="KW-1185">Reference proteome</keyword>
<keyword evidence="3" id="KW-0813">Transport</keyword>
<name>A0A251YUN8_9MICO</name>
<dbReference type="NCBIfam" id="NF007399">
    <property type="entry name" value="PRK09928.1"/>
    <property type="match status" value="1"/>
</dbReference>
<evidence type="ECO:0000256" key="1">
    <source>
        <dbReference type="ARBA" id="ARBA00004651"/>
    </source>
</evidence>
<dbReference type="EMBL" id="MDJZ01000003">
    <property type="protein sequence ID" value="OUE27879.1"/>
    <property type="molecule type" value="Genomic_DNA"/>
</dbReference>
<evidence type="ECO:0000256" key="7">
    <source>
        <dbReference type="ARBA" id="ARBA00023136"/>
    </source>
</evidence>
<evidence type="ECO:0000256" key="2">
    <source>
        <dbReference type="ARBA" id="ARBA00005658"/>
    </source>
</evidence>
<keyword evidence="4" id="KW-1003">Cell membrane</keyword>
<feature type="transmembrane region" description="Helical" evidence="9">
    <location>
        <begin position="362"/>
        <end position="381"/>
    </location>
</feature>
<feature type="region of interest" description="Disordered" evidence="8">
    <location>
        <begin position="29"/>
        <end position="51"/>
    </location>
</feature>
<keyword evidence="7 9" id="KW-0472">Membrane</keyword>
<dbReference type="PANTHER" id="PTHR30047">
    <property type="entry name" value="HIGH-AFFINITY CHOLINE TRANSPORT PROTEIN-RELATED"/>
    <property type="match status" value="1"/>
</dbReference>
<feature type="transmembrane region" description="Helical" evidence="9">
    <location>
        <begin position="308"/>
        <end position="328"/>
    </location>
</feature>
<evidence type="ECO:0000256" key="9">
    <source>
        <dbReference type="SAM" id="Phobius"/>
    </source>
</evidence>
<feature type="transmembrane region" description="Helical" evidence="9">
    <location>
        <begin position="97"/>
        <end position="117"/>
    </location>
</feature>
<dbReference type="Pfam" id="PF02028">
    <property type="entry name" value="BCCT"/>
    <property type="match status" value="1"/>
</dbReference>
<feature type="transmembrane region" description="Helical" evidence="9">
    <location>
        <begin position="186"/>
        <end position="209"/>
    </location>
</feature>
<evidence type="ECO:0000256" key="8">
    <source>
        <dbReference type="SAM" id="MobiDB-lite"/>
    </source>
</evidence>
<organism evidence="10 11">
    <name type="scientific">Clavibacter michiganensis</name>
    <dbReference type="NCBI Taxonomy" id="28447"/>
    <lineage>
        <taxon>Bacteria</taxon>
        <taxon>Bacillati</taxon>
        <taxon>Actinomycetota</taxon>
        <taxon>Actinomycetes</taxon>
        <taxon>Micrococcales</taxon>
        <taxon>Microbacteriaceae</taxon>
        <taxon>Clavibacter</taxon>
    </lineage>
</organism>
<feature type="transmembrane region" description="Helical" evidence="9">
    <location>
        <begin position="229"/>
        <end position="255"/>
    </location>
</feature>
<evidence type="ECO:0000256" key="3">
    <source>
        <dbReference type="ARBA" id="ARBA00022448"/>
    </source>
</evidence>
<evidence type="ECO:0000256" key="4">
    <source>
        <dbReference type="ARBA" id="ARBA00022475"/>
    </source>
</evidence>
<dbReference type="PANTHER" id="PTHR30047:SF7">
    <property type="entry name" value="HIGH-AFFINITY CHOLINE TRANSPORT PROTEIN"/>
    <property type="match status" value="1"/>
</dbReference>